<dbReference type="Pfam" id="PF14031">
    <property type="entry name" value="D-ser_dehydrat"/>
    <property type="match status" value="1"/>
</dbReference>
<dbReference type="InterPro" id="IPR051466">
    <property type="entry name" value="D-amino_acid_metab_enzyme"/>
</dbReference>
<dbReference type="SMART" id="SM01119">
    <property type="entry name" value="D-ser_dehydrat"/>
    <property type="match status" value="1"/>
</dbReference>
<dbReference type="GO" id="GO:0036088">
    <property type="term" value="P:D-serine catabolic process"/>
    <property type="evidence" value="ECO:0007669"/>
    <property type="project" value="TreeGrafter"/>
</dbReference>
<dbReference type="GO" id="GO:0008721">
    <property type="term" value="F:D-serine ammonia-lyase activity"/>
    <property type="evidence" value="ECO:0007669"/>
    <property type="project" value="TreeGrafter"/>
</dbReference>
<dbReference type="Pfam" id="PF01168">
    <property type="entry name" value="Ala_racemase_N"/>
    <property type="match status" value="1"/>
</dbReference>
<gene>
    <name evidence="4" type="ORF">SAMN05443550_11151</name>
</gene>
<dbReference type="SUPFAM" id="SSF51419">
    <property type="entry name" value="PLP-binding barrel"/>
    <property type="match status" value="1"/>
</dbReference>
<name>A0A1H4GRM9_9SPHI</name>
<organism evidence="4 5">
    <name type="scientific">Pedobacter hartonius</name>
    <dbReference type="NCBI Taxonomy" id="425514"/>
    <lineage>
        <taxon>Bacteria</taxon>
        <taxon>Pseudomonadati</taxon>
        <taxon>Bacteroidota</taxon>
        <taxon>Sphingobacteriia</taxon>
        <taxon>Sphingobacteriales</taxon>
        <taxon>Sphingobacteriaceae</taxon>
        <taxon>Pedobacter</taxon>
    </lineage>
</organism>
<evidence type="ECO:0000313" key="5">
    <source>
        <dbReference type="Proteomes" id="UP000198850"/>
    </source>
</evidence>
<evidence type="ECO:0000256" key="1">
    <source>
        <dbReference type="ARBA" id="ARBA00005323"/>
    </source>
</evidence>
<dbReference type="PANTHER" id="PTHR28004:SF2">
    <property type="entry name" value="D-SERINE DEHYDRATASE"/>
    <property type="match status" value="1"/>
</dbReference>
<evidence type="ECO:0000313" key="4">
    <source>
        <dbReference type="EMBL" id="SEB12243.1"/>
    </source>
</evidence>
<reference evidence="4 5" key="1">
    <citation type="submission" date="2016-10" db="EMBL/GenBank/DDBJ databases">
        <authorList>
            <person name="de Groot N.N."/>
        </authorList>
    </citation>
    <scope>NUCLEOTIDE SEQUENCE [LARGE SCALE GENOMIC DNA]</scope>
    <source>
        <strain evidence="4 5">DSM 19033</strain>
    </source>
</reference>
<dbReference type="PANTHER" id="PTHR28004">
    <property type="entry name" value="ZGC:162816-RELATED"/>
    <property type="match status" value="1"/>
</dbReference>
<protein>
    <submittedName>
        <fullName evidence="4">D-serine deaminase, pyridoxal phosphate-dependent</fullName>
    </submittedName>
</protein>
<dbReference type="Gene3D" id="2.40.37.20">
    <property type="entry name" value="D-serine dehydratase-like domain"/>
    <property type="match status" value="1"/>
</dbReference>
<proteinExistence type="inferred from homology"/>
<dbReference type="AlphaFoldDB" id="A0A1H4GRM9"/>
<evidence type="ECO:0000259" key="3">
    <source>
        <dbReference type="SMART" id="SM01119"/>
    </source>
</evidence>
<dbReference type="CDD" id="cd06821">
    <property type="entry name" value="PLPDE_III_D-TA"/>
    <property type="match status" value="1"/>
</dbReference>
<dbReference type="RefSeq" id="WP_090559027.1">
    <property type="nucleotide sequence ID" value="NZ_FNRA01000011.1"/>
</dbReference>
<evidence type="ECO:0000256" key="2">
    <source>
        <dbReference type="ARBA" id="ARBA00023239"/>
    </source>
</evidence>
<dbReference type="Proteomes" id="UP000198850">
    <property type="component" value="Unassembled WGS sequence"/>
</dbReference>
<dbReference type="InterPro" id="IPR001608">
    <property type="entry name" value="Ala_racemase_N"/>
</dbReference>
<dbReference type="OrthoDB" id="9788869at2"/>
<dbReference type="InterPro" id="IPR029066">
    <property type="entry name" value="PLP-binding_barrel"/>
</dbReference>
<accession>A0A1H4GRM9</accession>
<dbReference type="STRING" id="425514.SAMN05443550_11151"/>
<comment type="similarity">
    <text evidence="1">Belongs to the DSD1 family.</text>
</comment>
<keyword evidence="5" id="KW-1185">Reference proteome</keyword>
<dbReference type="Gene3D" id="3.20.20.10">
    <property type="entry name" value="Alanine racemase"/>
    <property type="match status" value="1"/>
</dbReference>
<keyword evidence="2" id="KW-0456">Lyase</keyword>
<feature type="domain" description="D-serine dehydratase-like" evidence="3">
    <location>
        <begin position="265"/>
        <end position="355"/>
    </location>
</feature>
<dbReference type="EMBL" id="FNRA01000011">
    <property type="protein sequence ID" value="SEB12243.1"/>
    <property type="molecule type" value="Genomic_DNA"/>
</dbReference>
<dbReference type="InterPro" id="IPR042208">
    <property type="entry name" value="D-ser_dehydrat-like_sf"/>
</dbReference>
<dbReference type="InterPro" id="IPR026956">
    <property type="entry name" value="D-ser_dehydrat-like_dom"/>
</dbReference>
<sequence>MTNTVQEAWYLISEAEQPDSPALVFYPHRITENIDRLKRSISDISRLRPHVKTHKNAEITLMMIQAGISKFKCATIAEAEMLGMCKAPDVLLAYQPVGPKIDRFIALIKAYPATHFSCLVDHPDALQAITAVAAAAGLEIGLFLDLNVGMNRTGITPDETAVALYQQIHALPGVYARGLHAYDGHIHDASFELRREKWQLVLDAISGVERQIIAAGLPKPVIVAGGTPTYPFYAALDDIECSPGTFILWDKGYQDAFAEQEYLSAALVLTRVISLTAETLVTVDLGHKSVAAENEPGRRVWFLNAPDAEFIGQSEEHLVLDLGLDHGFQIGDVLYGLPFHICPTVALYGTAALIENHHITGEWKIISRERKINI</sequence>